<evidence type="ECO:0000313" key="3">
    <source>
        <dbReference type="Proteomes" id="UP001185092"/>
    </source>
</evidence>
<dbReference type="NCBIfam" id="TIGR03523">
    <property type="entry name" value="GldN"/>
    <property type="match status" value="1"/>
</dbReference>
<keyword evidence="1" id="KW-0732">Signal</keyword>
<dbReference type="Proteomes" id="UP001185092">
    <property type="component" value="Unassembled WGS sequence"/>
</dbReference>
<name>A0AAE4BNU2_9BACT</name>
<sequence length="274" mass="32510">MSLIKYAFTFVMSLMVLAPAMAQEETDTYNQNSVLPISKHDQLYRKRVWRRMDLKEKQNKPFFSKNNEITQFIIDAVLEGALPVYTSDSLNKRMPKEQFIKNISLPVFEDEDDEWASEGDDWGDSSEEEVTSNPYYFANSFSVLEIMEDVIFDRKRSRLYFDIQSVCMWLPARDKDPDDTPLDEPVGFFKYKDLESLFRSNPDDAIWYNRKNENYHLNLADAFLLRQFHARIIKVSNPDDLSLEEIYPTTKRALFASQEEEFKMMEMEHNLWEF</sequence>
<reference evidence="2" key="1">
    <citation type="submission" date="2023-07" db="EMBL/GenBank/DDBJ databases">
        <title>Genomic Encyclopedia of Type Strains, Phase IV (KMG-IV): sequencing the most valuable type-strain genomes for metagenomic binning, comparative biology and taxonomic classification.</title>
        <authorList>
            <person name="Goeker M."/>
        </authorList>
    </citation>
    <scope>NUCLEOTIDE SEQUENCE</scope>
    <source>
        <strain evidence="2">DSM 26174</strain>
    </source>
</reference>
<comment type="caution">
    <text evidence="2">The sequence shown here is derived from an EMBL/GenBank/DDBJ whole genome shotgun (WGS) entry which is preliminary data.</text>
</comment>
<dbReference type="AlphaFoldDB" id="A0AAE4BNU2"/>
<evidence type="ECO:0000313" key="2">
    <source>
        <dbReference type="EMBL" id="MDR6237204.1"/>
    </source>
</evidence>
<feature type="chain" id="PRO_5042030421" evidence="1">
    <location>
        <begin position="23"/>
        <end position="274"/>
    </location>
</feature>
<gene>
    <name evidence="2" type="ORF">HNQ88_000180</name>
</gene>
<keyword evidence="3" id="KW-1185">Reference proteome</keyword>
<accession>A0AAE4BNU2</accession>
<protein>
    <submittedName>
        <fullName evidence="2">Gliding motility associated protein GldN</fullName>
    </submittedName>
</protein>
<evidence type="ECO:0000256" key="1">
    <source>
        <dbReference type="SAM" id="SignalP"/>
    </source>
</evidence>
<dbReference type="EMBL" id="JAVDQD010000001">
    <property type="protein sequence ID" value="MDR6237204.1"/>
    <property type="molecule type" value="Genomic_DNA"/>
</dbReference>
<dbReference type="InterPro" id="IPR019847">
    <property type="entry name" value="Gliding_motility_assoc_GldN"/>
</dbReference>
<proteinExistence type="predicted"/>
<dbReference type="RefSeq" id="WP_309936649.1">
    <property type="nucleotide sequence ID" value="NZ_AP025305.1"/>
</dbReference>
<organism evidence="2 3">
    <name type="scientific">Aureibacter tunicatorum</name>
    <dbReference type="NCBI Taxonomy" id="866807"/>
    <lineage>
        <taxon>Bacteria</taxon>
        <taxon>Pseudomonadati</taxon>
        <taxon>Bacteroidota</taxon>
        <taxon>Cytophagia</taxon>
        <taxon>Cytophagales</taxon>
        <taxon>Persicobacteraceae</taxon>
        <taxon>Aureibacter</taxon>
    </lineage>
</organism>
<dbReference type="Pfam" id="PF19841">
    <property type="entry name" value="GldN"/>
    <property type="match status" value="1"/>
</dbReference>
<feature type="signal peptide" evidence="1">
    <location>
        <begin position="1"/>
        <end position="22"/>
    </location>
</feature>